<dbReference type="RefSeq" id="WP_200345748.1">
    <property type="nucleotide sequence ID" value="NZ_NRSJ01000011.1"/>
</dbReference>
<reference evidence="2" key="1">
    <citation type="submission" date="2017-08" db="EMBL/GenBank/DDBJ databases">
        <authorList>
            <person name="Imhoff J.F."/>
            <person name="Rahn T."/>
            <person name="Kuenzel S."/>
            <person name="Neulinger S.C."/>
        </authorList>
    </citation>
    <scope>NUCLEOTIDE SEQUENCE</scope>
    <source>
        <strain evidence="2">DSM 11080</strain>
    </source>
</reference>
<gene>
    <name evidence="2" type="ORF">CKO40_08350</name>
</gene>
<dbReference type="InterPro" id="IPR011990">
    <property type="entry name" value="TPR-like_helical_dom_sf"/>
</dbReference>
<dbReference type="Gene3D" id="1.25.40.10">
    <property type="entry name" value="Tetratricopeptide repeat domain"/>
    <property type="match status" value="1"/>
</dbReference>
<dbReference type="AlphaFoldDB" id="A0AAJ0U494"/>
<dbReference type="EMBL" id="NRSJ01000011">
    <property type="protein sequence ID" value="MBK1704547.1"/>
    <property type="molecule type" value="Genomic_DNA"/>
</dbReference>
<evidence type="ECO:0000313" key="3">
    <source>
        <dbReference type="Proteomes" id="UP001296776"/>
    </source>
</evidence>
<evidence type="ECO:0008006" key="4">
    <source>
        <dbReference type="Google" id="ProtNLM"/>
    </source>
</evidence>
<feature type="region of interest" description="Disordered" evidence="1">
    <location>
        <begin position="1"/>
        <end position="34"/>
    </location>
</feature>
<evidence type="ECO:0000313" key="2">
    <source>
        <dbReference type="EMBL" id="MBK1704547.1"/>
    </source>
</evidence>
<feature type="compositionally biased region" description="Basic and acidic residues" evidence="1">
    <location>
        <begin position="22"/>
        <end position="31"/>
    </location>
</feature>
<keyword evidence="3" id="KW-1185">Reference proteome</keyword>
<organism evidence="2 3">
    <name type="scientific">Halochromatium glycolicum</name>
    <dbReference type="NCBI Taxonomy" id="85075"/>
    <lineage>
        <taxon>Bacteria</taxon>
        <taxon>Pseudomonadati</taxon>
        <taxon>Pseudomonadota</taxon>
        <taxon>Gammaproteobacteria</taxon>
        <taxon>Chromatiales</taxon>
        <taxon>Chromatiaceae</taxon>
        <taxon>Halochromatium</taxon>
    </lineage>
</organism>
<comment type="caution">
    <text evidence="2">The sequence shown here is derived from an EMBL/GenBank/DDBJ whole genome shotgun (WGS) entry which is preliminary data.</text>
</comment>
<feature type="region of interest" description="Disordered" evidence="1">
    <location>
        <begin position="753"/>
        <end position="777"/>
    </location>
</feature>
<name>A0AAJ0U494_9GAMM</name>
<accession>A0AAJ0U494</accession>
<evidence type="ECO:0000256" key="1">
    <source>
        <dbReference type="SAM" id="MobiDB-lite"/>
    </source>
</evidence>
<reference evidence="2" key="2">
    <citation type="journal article" date="2020" name="Microorganisms">
        <title>Osmotic Adaptation and Compatible Solute Biosynthesis of Phototrophic Bacteria as Revealed from Genome Analyses.</title>
        <authorList>
            <person name="Imhoff J.F."/>
            <person name="Rahn T."/>
            <person name="Kunzel S."/>
            <person name="Keller A."/>
            <person name="Neulinger S.C."/>
        </authorList>
    </citation>
    <scope>NUCLEOTIDE SEQUENCE</scope>
    <source>
        <strain evidence="2">DSM 11080</strain>
    </source>
</reference>
<dbReference type="SUPFAM" id="SSF48452">
    <property type="entry name" value="TPR-like"/>
    <property type="match status" value="1"/>
</dbReference>
<feature type="region of interest" description="Disordered" evidence="1">
    <location>
        <begin position="837"/>
        <end position="868"/>
    </location>
</feature>
<protein>
    <recommendedName>
        <fullName evidence="4">Tetratricopeptide repeat protein</fullName>
    </recommendedName>
</protein>
<feature type="compositionally biased region" description="Low complexity" evidence="1">
    <location>
        <begin position="10"/>
        <end position="21"/>
    </location>
</feature>
<proteinExistence type="predicted"/>
<sequence length="868" mass="96792">MARKRKKQSSHGGSKAAAAAKQRPEVREREALQALESGHWRDAIQALKALLKDDPESERTPARRRALADAYAGRARDLTAKGMLKEAAVIWENRAALGADIPPSLDHGILRLRLGDPQPLIAAWAHPDALNREERQRVGEQLAAAVLSERLVGGDTALLEQLAEDDPIRRHAEPAQMALTAYCNADQNGMEAALAELPFRSPYRALAILLKALVRAETEPDAAREMLARIDDASAFAPLRRAAELALLPDAELLAELDRAGPRQAELVAALRGWSNAQLELARALASFQRDSGRQQKTLQPLLKRYRDLLGHDWAQQASLRLMPRRTGLLDPHPPGWNALSGHERALIKAWGTEPEGDPWDVLDAWEMVAQGLIAEQRGRRDAPYSLEIAMVLRRGERRFKLLETEHPEDDLDSPETIAAEQLERSLQWDPDHRETYLRLITWYRRANRLKDARRVLGQAQERWPQDMALLEAAMETALASNAFKKAAGIARRMLAIDPINSSARRRLVEAHIEHAAKQIPKRRGDLARKELAEARNWTGRGSGLEPVRAQLDLLEGLVVLALEDADQGKAMLNECLTQRGSGVVAQVELMLAVDRLTLKQDDIAKRLGLKRIKVGAPEDLRAIIGQLRSHADQVGHFRRSLLERLAAALKGAPWKRLERNELEHACETLRAFRLNAARREAARAGLNRWPRTPMLEYHDFDSRYSDGGFPSMSELDKMEGALARAREAGEMRAAERLRELLQQFMPFGRMPGPPGFDDDPWDDPFPPDPKDDGQDLGEGIALLLQVLEQMPLKQALEVTGMPKDMRRQVMRIAREQGDEAAVEMLKAMIYSAAEAAGELPKPQGGGGRSKARSADDPDGPPKQFDLF</sequence>
<dbReference type="Proteomes" id="UP001296776">
    <property type="component" value="Unassembled WGS sequence"/>
</dbReference>